<evidence type="ECO:0000256" key="3">
    <source>
        <dbReference type="ARBA" id="ARBA00022723"/>
    </source>
</evidence>
<keyword evidence="5" id="KW-0186">Copper</keyword>
<dbReference type="GO" id="GO:0020037">
    <property type="term" value="F:heme binding"/>
    <property type="evidence" value="ECO:0007669"/>
    <property type="project" value="InterPro"/>
</dbReference>
<evidence type="ECO:0000259" key="11">
    <source>
        <dbReference type="PROSITE" id="PS51007"/>
    </source>
</evidence>
<dbReference type="PANTHER" id="PTHR42838">
    <property type="entry name" value="CYTOCHROME C OXIDASE SUBUNIT II"/>
    <property type="match status" value="1"/>
</dbReference>
<dbReference type="Gene3D" id="2.60.40.420">
    <property type="entry name" value="Cupredoxins - blue copper proteins"/>
    <property type="match status" value="1"/>
</dbReference>
<evidence type="ECO:0000259" key="10">
    <source>
        <dbReference type="PROSITE" id="PS50857"/>
    </source>
</evidence>
<keyword evidence="2 9" id="KW-0349">Heme</keyword>
<dbReference type="PANTHER" id="PTHR42838:SF2">
    <property type="entry name" value="NITROUS-OXIDE REDUCTASE"/>
    <property type="match status" value="1"/>
</dbReference>
<evidence type="ECO:0000256" key="1">
    <source>
        <dbReference type="ARBA" id="ARBA00004196"/>
    </source>
</evidence>
<evidence type="ECO:0000256" key="4">
    <source>
        <dbReference type="ARBA" id="ARBA00023004"/>
    </source>
</evidence>
<dbReference type="PROSITE" id="PS00078">
    <property type="entry name" value="COX2"/>
    <property type="match status" value="1"/>
</dbReference>
<dbReference type="SUPFAM" id="SSF46626">
    <property type="entry name" value="Cytochrome c"/>
    <property type="match status" value="1"/>
</dbReference>
<comment type="catalytic activity">
    <reaction evidence="8">
        <text>4 Fe(II)-[cytochrome c] + O2 + 8 H(+)(in) = 4 Fe(III)-[cytochrome c] + 2 H2O + 4 H(+)(out)</text>
        <dbReference type="Rhea" id="RHEA:11436"/>
        <dbReference type="Rhea" id="RHEA-COMP:10350"/>
        <dbReference type="Rhea" id="RHEA-COMP:14399"/>
        <dbReference type="ChEBI" id="CHEBI:15377"/>
        <dbReference type="ChEBI" id="CHEBI:15378"/>
        <dbReference type="ChEBI" id="CHEBI:15379"/>
        <dbReference type="ChEBI" id="CHEBI:29033"/>
        <dbReference type="ChEBI" id="CHEBI:29034"/>
        <dbReference type="EC" id="7.1.1.9"/>
    </reaction>
</comment>
<evidence type="ECO:0000256" key="7">
    <source>
        <dbReference type="ARBA" id="ARBA00031399"/>
    </source>
</evidence>
<dbReference type="Pfam" id="PF00034">
    <property type="entry name" value="Cytochrom_C"/>
    <property type="match status" value="1"/>
</dbReference>
<proteinExistence type="predicted"/>
<dbReference type="GO" id="GO:0016020">
    <property type="term" value="C:membrane"/>
    <property type="evidence" value="ECO:0007669"/>
    <property type="project" value="InterPro"/>
</dbReference>
<comment type="subcellular location">
    <subcellularLocation>
        <location evidence="1">Cell envelope</location>
    </subcellularLocation>
</comment>
<dbReference type="SUPFAM" id="SSF49503">
    <property type="entry name" value="Cupredoxins"/>
    <property type="match status" value="1"/>
</dbReference>
<feature type="domain" description="Cytochrome c" evidence="11">
    <location>
        <begin position="214"/>
        <end position="320"/>
    </location>
</feature>
<dbReference type="GO" id="GO:0004129">
    <property type="term" value="F:cytochrome-c oxidase activity"/>
    <property type="evidence" value="ECO:0007669"/>
    <property type="project" value="UniProtKB-EC"/>
</dbReference>
<dbReference type="PROSITE" id="PS50857">
    <property type="entry name" value="COX2_CUA"/>
    <property type="match status" value="1"/>
</dbReference>
<dbReference type="Pfam" id="PF00116">
    <property type="entry name" value="COX2"/>
    <property type="match status" value="1"/>
</dbReference>
<dbReference type="InterPro" id="IPR036909">
    <property type="entry name" value="Cyt_c-like_dom_sf"/>
</dbReference>
<evidence type="ECO:0000256" key="5">
    <source>
        <dbReference type="ARBA" id="ARBA00023008"/>
    </source>
</evidence>
<dbReference type="AlphaFoldDB" id="A0A7C4KHV6"/>
<feature type="domain" description="Cytochrome oxidase subunit II copper A binding" evidence="10">
    <location>
        <begin position="29"/>
        <end position="132"/>
    </location>
</feature>
<dbReference type="InterPro" id="IPR009056">
    <property type="entry name" value="Cyt_c-like_dom"/>
</dbReference>
<dbReference type="GO" id="GO:0005507">
    <property type="term" value="F:copper ion binding"/>
    <property type="evidence" value="ECO:0007669"/>
    <property type="project" value="InterPro"/>
</dbReference>
<protein>
    <recommendedName>
        <fullName evidence="7">Cytochrome aa3 subunit 2</fullName>
    </recommendedName>
</protein>
<reference evidence="12" key="1">
    <citation type="journal article" date="2020" name="mSystems">
        <title>Genome- and Community-Level Interaction Insights into Carbon Utilization and Element Cycling Functions of Hydrothermarchaeota in Hydrothermal Sediment.</title>
        <authorList>
            <person name="Zhou Z."/>
            <person name="Liu Y."/>
            <person name="Xu W."/>
            <person name="Pan J."/>
            <person name="Luo Z.H."/>
            <person name="Li M."/>
        </authorList>
    </citation>
    <scope>NUCLEOTIDE SEQUENCE [LARGE SCALE GENOMIC DNA]</scope>
    <source>
        <strain evidence="12">SpSt-573</strain>
    </source>
</reference>
<dbReference type="InterPro" id="IPR051403">
    <property type="entry name" value="NosZ/Cyto_c_oxidase_sub2"/>
</dbReference>
<accession>A0A7C4KHV6</accession>
<dbReference type="InterPro" id="IPR001505">
    <property type="entry name" value="Copper_CuA"/>
</dbReference>
<keyword evidence="4 9" id="KW-0408">Iron</keyword>
<organism evidence="12">
    <name type="scientific">Anaerolinea thermolimosa</name>
    <dbReference type="NCBI Taxonomy" id="229919"/>
    <lineage>
        <taxon>Bacteria</taxon>
        <taxon>Bacillati</taxon>
        <taxon>Chloroflexota</taxon>
        <taxon>Anaerolineae</taxon>
        <taxon>Anaerolineales</taxon>
        <taxon>Anaerolineaceae</taxon>
        <taxon>Anaerolinea</taxon>
    </lineage>
</organism>
<dbReference type="GO" id="GO:0030313">
    <property type="term" value="C:cell envelope"/>
    <property type="evidence" value="ECO:0007669"/>
    <property type="project" value="UniProtKB-SubCell"/>
</dbReference>
<evidence type="ECO:0000313" key="12">
    <source>
        <dbReference type="EMBL" id="HGS20877.1"/>
    </source>
</evidence>
<evidence type="ECO:0000256" key="6">
    <source>
        <dbReference type="ARBA" id="ARBA00024688"/>
    </source>
</evidence>
<name>A0A7C4KHV6_9CHLR</name>
<gene>
    <name evidence="12" type="ORF">ENT37_03290</name>
</gene>
<dbReference type="InterPro" id="IPR008972">
    <property type="entry name" value="Cupredoxin"/>
</dbReference>
<comment type="caution">
    <text evidence="12">The sequence shown here is derived from an EMBL/GenBank/DDBJ whole genome shotgun (WGS) entry which is preliminary data.</text>
</comment>
<evidence type="ECO:0000256" key="8">
    <source>
        <dbReference type="ARBA" id="ARBA00047816"/>
    </source>
</evidence>
<dbReference type="Gene3D" id="1.10.760.10">
    <property type="entry name" value="Cytochrome c-like domain"/>
    <property type="match status" value="1"/>
</dbReference>
<evidence type="ECO:0000256" key="2">
    <source>
        <dbReference type="ARBA" id="ARBA00022617"/>
    </source>
</evidence>
<dbReference type="PROSITE" id="PS51007">
    <property type="entry name" value="CYTC"/>
    <property type="match status" value="1"/>
</dbReference>
<sequence>MKRPEFLARLIITAALVGVVALPVWAWTQTPLIHASIAENGGWSPDVIQARVGEPLHLKFTSNDVMHGFAVGQMEMQPVDIEPGKVSETTLIFAKPGIYTFFCTRWCGLNHWRMRGTIEVSGEPTAPQPVTAPLYVTLGLNLDVPHLADAVPAEKPSAIDGLAQLSGLPVDQSPEYYRSHSPAQVFQELSSSGLTDSQRWDVVAAIWAQNTSPAALAAGQKLYVQNCAACHGETGSGNGVFADELAASGESSMQTMNGSMAMSMQTPANFSDPQRMLGASPALLQGKILRGGMGTGMPMWGSIFTDEQIWNVIAFLYTFQFDYSK</sequence>
<evidence type="ECO:0000256" key="9">
    <source>
        <dbReference type="PROSITE-ProRule" id="PRU00433"/>
    </source>
</evidence>
<keyword evidence="3 9" id="KW-0479">Metal-binding</keyword>
<dbReference type="EMBL" id="DSYK01000170">
    <property type="protein sequence ID" value="HGS20877.1"/>
    <property type="molecule type" value="Genomic_DNA"/>
</dbReference>
<dbReference type="InterPro" id="IPR002429">
    <property type="entry name" value="CcO_II-like_C"/>
</dbReference>
<comment type="function">
    <text evidence="6">Subunits I and II form the functional core of the enzyme complex. Electrons originating in cytochrome c are transferred via heme a and Cu(A) to the binuclear center formed by heme a3 and Cu(B).</text>
</comment>